<name>A0AAD7HJF2_9AGAR</name>
<comment type="caution">
    <text evidence="1">The sequence shown here is derived from an EMBL/GenBank/DDBJ whole genome shotgun (WGS) entry which is preliminary data.</text>
</comment>
<dbReference type="EMBL" id="JARKIB010000225">
    <property type="protein sequence ID" value="KAJ7721906.1"/>
    <property type="molecule type" value="Genomic_DNA"/>
</dbReference>
<organism evidence="1 2">
    <name type="scientific">Mycena metata</name>
    <dbReference type="NCBI Taxonomy" id="1033252"/>
    <lineage>
        <taxon>Eukaryota</taxon>
        <taxon>Fungi</taxon>
        <taxon>Dikarya</taxon>
        <taxon>Basidiomycota</taxon>
        <taxon>Agaricomycotina</taxon>
        <taxon>Agaricomycetes</taxon>
        <taxon>Agaricomycetidae</taxon>
        <taxon>Agaricales</taxon>
        <taxon>Marasmiineae</taxon>
        <taxon>Mycenaceae</taxon>
        <taxon>Mycena</taxon>
    </lineage>
</organism>
<dbReference type="Proteomes" id="UP001215598">
    <property type="component" value="Unassembled WGS sequence"/>
</dbReference>
<evidence type="ECO:0000313" key="2">
    <source>
        <dbReference type="Proteomes" id="UP001215598"/>
    </source>
</evidence>
<protein>
    <submittedName>
        <fullName evidence="1">Uncharacterized protein</fullName>
    </submittedName>
</protein>
<accession>A0AAD7HJF2</accession>
<proteinExistence type="predicted"/>
<reference evidence="1" key="1">
    <citation type="submission" date="2023-03" db="EMBL/GenBank/DDBJ databases">
        <title>Massive genome expansion in bonnet fungi (Mycena s.s.) driven by repeated elements and novel gene families across ecological guilds.</title>
        <authorList>
            <consortium name="Lawrence Berkeley National Laboratory"/>
            <person name="Harder C.B."/>
            <person name="Miyauchi S."/>
            <person name="Viragh M."/>
            <person name="Kuo A."/>
            <person name="Thoen E."/>
            <person name="Andreopoulos B."/>
            <person name="Lu D."/>
            <person name="Skrede I."/>
            <person name="Drula E."/>
            <person name="Henrissat B."/>
            <person name="Morin E."/>
            <person name="Kohler A."/>
            <person name="Barry K."/>
            <person name="LaButti K."/>
            <person name="Morin E."/>
            <person name="Salamov A."/>
            <person name="Lipzen A."/>
            <person name="Mereny Z."/>
            <person name="Hegedus B."/>
            <person name="Baldrian P."/>
            <person name="Stursova M."/>
            <person name="Weitz H."/>
            <person name="Taylor A."/>
            <person name="Grigoriev I.V."/>
            <person name="Nagy L.G."/>
            <person name="Martin F."/>
            <person name="Kauserud H."/>
        </authorList>
    </citation>
    <scope>NUCLEOTIDE SEQUENCE</scope>
    <source>
        <strain evidence="1">CBHHK182m</strain>
    </source>
</reference>
<evidence type="ECO:0000313" key="1">
    <source>
        <dbReference type="EMBL" id="KAJ7721906.1"/>
    </source>
</evidence>
<keyword evidence="2" id="KW-1185">Reference proteome</keyword>
<sequence length="173" mass="19314">MRLPLTPVHPKPVVLERPRIKLPPAGGLEGDEAYGRVVSIGVEPQTIVTIFGITTAMWSQKVKAELLDAASLTSQAIVFWEGWSRKSLIVDDTSNETITWGPYDKKMMVELTFFHKKEAHGGWSLSEIKHDKMKEFVADDLKTGISVIPVDDSGHGTQDYQNTTLTVSRMMLF</sequence>
<dbReference type="AlphaFoldDB" id="A0AAD7HJF2"/>
<gene>
    <name evidence="1" type="ORF">B0H16DRAFT_1601707</name>
</gene>